<organism evidence="1 2">
    <name type="scientific">Rhizobium viscosum</name>
    <name type="common">Arthrobacter viscosus</name>
    <dbReference type="NCBI Taxonomy" id="1673"/>
    <lineage>
        <taxon>Bacteria</taxon>
        <taxon>Pseudomonadati</taxon>
        <taxon>Pseudomonadota</taxon>
        <taxon>Alphaproteobacteria</taxon>
        <taxon>Hyphomicrobiales</taxon>
        <taxon>Rhizobiaceae</taxon>
        <taxon>Rhizobium/Agrobacterium group</taxon>
        <taxon>Rhizobium</taxon>
    </lineage>
</organism>
<reference evidence="1 2" key="1">
    <citation type="submission" date="2020-10" db="EMBL/GenBank/DDBJ databases">
        <title>Sequencing the genomes of 1000 actinobacteria strains.</title>
        <authorList>
            <person name="Klenk H.-P."/>
        </authorList>
    </citation>
    <scope>NUCLEOTIDE SEQUENCE [LARGE SCALE GENOMIC DNA]</scope>
    <source>
        <strain evidence="1 2">DSM 7307</strain>
    </source>
</reference>
<proteinExistence type="predicted"/>
<sequence length="67" mass="7593">MSQRKFRKLTHRLLDRFDDVQSLLDEIEGSAIKLQATCDDEAEGERVTHPVVQLPQWPRHGAAPAAL</sequence>
<dbReference type="EMBL" id="JADBEC010000001">
    <property type="protein sequence ID" value="MBE1506662.1"/>
    <property type="molecule type" value="Genomic_DNA"/>
</dbReference>
<evidence type="ECO:0000313" key="2">
    <source>
        <dbReference type="Proteomes" id="UP000620262"/>
    </source>
</evidence>
<keyword evidence="2" id="KW-1185">Reference proteome</keyword>
<protein>
    <submittedName>
        <fullName evidence="1">Uncharacterized protein</fullName>
    </submittedName>
</protein>
<dbReference type="Proteomes" id="UP000620262">
    <property type="component" value="Unassembled WGS sequence"/>
</dbReference>
<name>A0ABR9IV24_RHIVS</name>
<accession>A0ABR9IV24</accession>
<dbReference type="RefSeq" id="WP_192730333.1">
    <property type="nucleotide sequence ID" value="NZ_JADBEC010000001.1"/>
</dbReference>
<gene>
    <name evidence="1" type="ORF">H4W29_003843</name>
</gene>
<comment type="caution">
    <text evidence="1">The sequence shown here is derived from an EMBL/GenBank/DDBJ whole genome shotgun (WGS) entry which is preliminary data.</text>
</comment>
<evidence type="ECO:0000313" key="1">
    <source>
        <dbReference type="EMBL" id="MBE1506662.1"/>
    </source>
</evidence>